<feature type="domain" description="Ig-like" evidence="2">
    <location>
        <begin position="260"/>
        <end position="337"/>
    </location>
</feature>
<dbReference type="Gene3D" id="2.60.40.10">
    <property type="entry name" value="Immunoglobulins"/>
    <property type="match status" value="1"/>
</dbReference>
<accession>A0A1T5EG45</accession>
<dbReference type="InterPro" id="IPR026341">
    <property type="entry name" value="T9SS_type_B"/>
</dbReference>
<dbReference type="Pfam" id="PF19406">
    <property type="entry name" value="PKD_5"/>
    <property type="match status" value="3"/>
</dbReference>
<dbReference type="Pfam" id="PF13585">
    <property type="entry name" value="CHU_C"/>
    <property type="match status" value="1"/>
</dbReference>
<feature type="domain" description="Ig-like" evidence="2">
    <location>
        <begin position="24"/>
        <end position="98"/>
    </location>
</feature>
<evidence type="ECO:0000256" key="1">
    <source>
        <dbReference type="SAM" id="SignalP"/>
    </source>
</evidence>
<reference evidence="5" key="1">
    <citation type="submission" date="2017-02" db="EMBL/GenBank/DDBJ databases">
        <authorList>
            <person name="Varghese N."/>
            <person name="Submissions S."/>
        </authorList>
    </citation>
    <scope>NUCLEOTIDE SEQUENCE [LARGE SCALE GENOMIC DNA]</scope>
    <source>
        <strain evidence="5">DSM 22385</strain>
    </source>
</reference>
<feature type="chain" id="PRO_5012527147" evidence="1">
    <location>
        <begin position="20"/>
        <end position="1688"/>
    </location>
</feature>
<keyword evidence="5" id="KW-1185">Reference proteome</keyword>
<feature type="signal peptide" evidence="1">
    <location>
        <begin position="1"/>
        <end position="19"/>
    </location>
</feature>
<evidence type="ECO:0000259" key="2">
    <source>
        <dbReference type="Pfam" id="PF19081"/>
    </source>
</evidence>
<dbReference type="InterPro" id="IPR045828">
    <property type="entry name" value="PKD_Bacteroidetes"/>
</dbReference>
<feature type="domain" description="Ig-like" evidence="2">
    <location>
        <begin position="833"/>
        <end position="909"/>
    </location>
</feature>
<dbReference type="OrthoDB" id="634921at2"/>
<dbReference type="Proteomes" id="UP000189981">
    <property type="component" value="Unassembled WGS sequence"/>
</dbReference>
<dbReference type="InterPro" id="IPR013783">
    <property type="entry name" value="Ig-like_fold"/>
</dbReference>
<dbReference type="STRING" id="572036.SAMN05661099_2981"/>
<dbReference type="EMBL" id="FUYR01000003">
    <property type="protein sequence ID" value="SKB82962.1"/>
    <property type="molecule type" value="Genomic_DNA"/>
</dbReference>
<sequence>MRKLLLFVLLTMAFSGVYSQSCDAPKANGVTICAGSTTTLTASGGGGEYRWYNSLSDGTLLATGGEFVTPVLSTTTTYFVEVVNNDCISPRTAVTVTVGVKPTAAGANICAGTSVTLNAGGTGGVYQWFDAATEGNLLHEGSSFKTPELLTSTTYFVQTTVDGCTSSRTAVAVTVNARQDPPDVPDRSICAGSTTILTASGSSGGIYQWFDVPEGGQPLIISPDYTTPALNTTTVFYVQSVLNGCTSLRKAVTITVNPIPAVPAVSGITICSGSVTTLKASGGDSYNWYAVPSRGNPIATGANFTTPALNRTTTYYVETVSNGCASPRTAVTVNVTPVPEPPKVSGQTGCLGTALTLVAPSVDGVTYSWFDAAEGGTLLAQTTTFTTPILNANTTYFVQSENSGCVSTRTAVNVNLVSAPKAPVIADITTCSGNTIVLTPDSVEGSVEWYDAPVGGNLLLTAPQFTTPVLTANTTYYVQNSLNGCPSERVPVKITVKAAPPTPVVADLTICPGNTTVLAVAPSTSSTQAGNVEYHWFDAAGNLLGIAPTYTTPALNADITYYVQAVLDGCTSARIPVTVKIATPPGRLFRYPSGTYCKDSRDPVPIKFTTLTGTFSAMPAGVVFKNTATGEIDLNASAVGDYIVTFKANAPCSPSTFVELRITRTTNAEFKLEGPYCQGETNPFLTYPTGGSGGVISVSTSGLFFASDGSIDLQRTRPGTYIITNTIPSNGGSCVSTSASDTVVILPSVLVNAGIDQVIIPGSNVNLTGTVGYSSNHSWSGGKGTFSDVTSLKPTYTPAPDESNIRLFLTAKGVAPCLTEKIDTIDIAVLFPPITADQTICYGSTATISLNSESNYTYEWYDSASGGTPMLSNPSFISPALTRNTTYYVRSTLGGLASPRMAVRITVLPRIDAPKANGTAICAGGTASLNATGSGGTFRWYDDAAGGNILSTEAVFITPALTSTTTYYVQQVSGNCASSMTPVTVTVAPKPVVTSAALFTICDSTSLNYQITASLPGTSFSWSRAAVPGIINEASTGQTSPIIRETLNSTLTSPVEVTYVITPSLNGCIGDPFNFVVTVDPSPNVLSASFGQICNNSASNYTIEYNMAGTNFNWSRAAVPGISNRAIGGQMSHTIREVLTNTTNAPVDVTYIFHQSYAGCAGTPFKYVVTVNPSPQITSKSAEVICNKSPLNYTITSNIKGATFTWSRAAVAGISNEAADGVEKSDISETLINTTRSAITVTYRITAVFNGCQAPIFNYRVTVNPTAAPVIKASTKVCEGDRITLSTTQIAGATYSWKGPNGFRSNHLNPLINRATEANDGRYSLVITINGCVSDTAYADIEIVDPPTANAGANQTLCISTSGVVLKGIIGGGASAGAWTSSGSGVFSPSNTDVNATYVPSQNDKNAGFVKLSLTATSTCASAVSSVDITFVPIPVVDAGADKEVCSQSPNVTLNGKISIPQNVIWASSGTGTFQPSNTSLNAIYVPSSKDINKGSVVLTLTSAGLSVCLPVMDEINIKIVPPPSVNTGADILLPLGRTITLNPNVNYKDVKYLWTPGTNLSDNTIKNPVLTGVADQVYKLTVTDSRGCVTEDEIFVDVLMPIVTYNTFSPNGDGINDLWNIPELTTYPNNTVTVFNRYGDKIFSSVGYKNPWDGTHNGSPAPVGTYYYVIDTKFPGLVHSGYVTILK</sequence>
<protein>
    <submittedName>
        <fullName evidence="4">Gliding motility-associated C-terminal domain-containing protein</fullName>
    </submittedName>
</protein>
<feature type="domain" description="Ig-like" evidence="2">
    <location>
        <begin position="420"/>
        <end position="497"/>
    </location>
</feature>
<feature type="domain" description="Ig-like" evidence="2">
    <location>
        <begin position="185"/>
        <end position="258"/>
    </location>
</feature>
<evidence type="ECO:0000313" key="5">
    <source>
        <dbReference type="Proteomes" id="UP000189981"/>
    </source>
</evidence>
<dbReference type="NCBIfam" id="TIGR04131">
    <property type="entry name" value="Bac_Flav_CTERM"/>
    <property type="match status" value="1"/>
</dbReference>
<keyword evidence="1" id="KW-0732">Signal</keyword>
<name>A0A1T5EG45_9SPHI</name>
<evidence type="ECO:0000259" key="3">
    <source>
        <dbReference type="Pfam" id="PF19406"/>
    </source>
</evidence>
<dbReference type="RefSeq" id="WP_079703492.1">
    <property type="nucleotide sequence ID" value="NZ_FUYR01000003.1"/>
</dbReference>
<evidence type="ECO:0000313" key="4">
    <source>
        <dbReference type="EMBL" id="SKB82962.1"/>
    </source>
</evidence>
<feature type="domain" description="Ig-like" evidence="2">
    <location>
        <begin position="339"/>
        <end position="415"/>
    </location>
</feature>
<dbReference type="Pfam" id="PF19081">
    <property type="entry name" value="Ig_7"/>
    <property type="match status" value="9"/>
</dbReference>
<feature type="domain" description="Ig-like" evidence="2">
    <location>
        <begin position="913"/>
        <end position="989"/>
    </location>
</feature>
<organism evidence="4 5">
    <name type="scientific">Daejeonella lutea</name>
    <dbReference type="NCBI Taxonomy" id="572036"/>
    <lineage>
        <taxon>Bacteria</taxon>
        <taxon>Pseudomonadati</taxon>
        <taxon>Bacteroidota</taxon>
        <taxon>Sphingobacteriia</taxon>
        <taxon>Sphingobacteriales</taxon>
        <taxon>Sphingobacteriaceae</taxon>
        <taxon>Daejeonella</taxon>
    </lineage>
</organism>
<gene>
    <name evidence="4" type="ORF">SAMN05661099_2981</name>
</gene>
<feature type="domain" description="PKD-like" evidence="3">
    <location>
        <begin position="1184"/>
        <end position="1266"/>
    </location>
</feature>
<feature type="domain" description="PKD-like" evidence="3">
    <location>
        <begin position="1000"/>
        <end position="1083"/>
    </location>
</feature>
<feature type="domain" description="Ig-like" evidence="2">
    <location>
        <begin position="500"/>
        <end position="581"/>
    </location>
</feature>
<dbReference type="InterPro" id="IPR044023">
    <property type="entry name" value="Ig_7"/>
</dbReference>
<proteinExistence type="predicted"/>
<feature type="domain" description="Ig-like" evidence="2">
    <location>
        <begin position="102"/>
        <end position="176"/>
    </location>
</feature>
<feature type="domain" description="PKD-like" evidence="3">
    <location>
        <begin position="1092"/>
        <end position="1175"/>
    </location>
</feature>